<dbReference type="GO" id="GO:0000034">
    <property type="term" value="F:adenine deaminase activity"/>
    <property type="evidence" value="ECO:0007669"/>
    <property type="project" value="UniProtKB-UniRule"/>
</dbReference>
<dbReference type="Gene3D" id="3.20.20.140">
    <property type="entry name" value="Metal-dependent hydrolases"/>
    <property type="match status" value="1"/>
</dbReference>
<keyword evidence="3 6" id="KW-0378">Hydrolase</keyword>
<gene>
    <name evidence="6" type="primary">ade</name>
    <name evidence="9" type="ORF">HMPREF0179_03502</name>
</gene>
<evidence type="ECO:0000256" key="2">
    <source>
        <dbReference type="ARBA" id="ARBA00012782"/>
    </source>
</evidence>
<feature type="domain" description="Adenine deaminase C-terminal" evidence="8">
    <location>
        <begin position="402"/>
        <end position="570"/>
    </location>
</feature>
<comment type="cofactor">
    <cofactor evidence="6">
        <name>Mn(2+)</name>
        <dbReference type="ChEBI" id="CHEBI:29035"/>
    </cofactor>
</comment>
<evidence type="ECO:0000256" key="5">
    <source>
        <dbReference type="ARBA" id="ARBA00047720"/>
    </source>
</evidence>
<dbReference type="SUPFAM" id="SSF51556">
    <property type="entry name" value="Metallo-dependent hydrolases"/>
    <property type="match status" value="1"/>
</dbReference>
<organism evidence="9 10">
    <name type="scientific">Bilophila wadsworthia (strain 3_1_6)</name>
    <dbReference type="NCBI Taxonomy" id="563192"/>
    <lineage>
        <taxon>Bacteria</taxon>
        <taxon>Pseudomonadati</taxon>
        <taxon>Thermodesulfobacteriota</taxon>
        <taxon>Desulfovibrionia</taxon>
        <taxon>Desulfovibrionales</taxon>
        <taxon>Desulfovibrionaceae</taxon>
        <taxon>Bilophila</taxon>
    </lineage>
</organism>
<dbReference type="STRING" id="563192.HMPREF0179_03502"/>
<dbReference type="CDD" id="cd01295">
    <property type="entry name" value="AdeC"/>
    <property type="match status" value="1"/>
</dbReference>
<evidence type="ECO:0000313" key="9">
    <source>
        <dbReference type="EMBL" id="EFV42691.1"/>
    </source>
</evidence>
<dbReference type="InterPro" id="IPR026912">
    <property type="entry name" value="Adenine_deam_C"/>
</dbReference>
<dbReference type="OrthoDB" id="9775607at2"/>
<reference evidence="9 10" key="1">
    <citation type="submission" date="2010-10" db="EMBL/GenBank/DDBJ databases">
        <authorList>
            <consortium name="The Broad Institute Genome Sequencing Platform"/>
            <person name="Ward D."/>
            <person name="Earl A."/>
            <person name="Feldgarden M."/>
            <person name="Young S.K."/>
            <person name="Gargeya S."/>
            <person name="Zeng Q."/>
            <person name="Alvarado L."/>
            <person name="Berlin A."/>
            <person name="Bochicchio J."/>
            <person name="Chapman S.B."/>
            <person name="Chen Z."/>
            <person name="Freedman E."/>
            <person name="Gellesch M."/>
            <person name="Goldberg J."/>
            <person name="Griggs A."/>
            <person name="Gujja S."/>
            <person name="Heilman E."/>
            <person name="Heiman D."/>
            <person name="Howarth C."/>
            <person name="Mehta T."/>
            <person name="Neiman D."/>
            <person name="Pearson M."/>
            <person name="Roberts A."/>
            <person name="Saif S."/>
            <person name="Shea T."/>
            <person name="Shenoy N."/>
            <person name="Sisk P."/>
            <person name="Stolte C."/>
            <person name="Sykes S."/>
            <person name="White J."/>
            <person name="Yandava C."/>
            <person name="Allen-Vercoe E."/>
            <person name="Sibley C."/>
            <person name="Ambrose C.E."/>
            <person name="Strauss J."/>
            <person name="Daigneault M."/>
            <person name="Haas B."/>
            <person name="Nusbaum C."/>
            <person name="Birren B."/>
        </authorList>
    </citation>
    <scope>NUCLEOTIDE SEQUENCE [LARGE SCALE GENOMIC DNA]</scope>
    <source>
        <strain evidence="9 10">3_1_6</strain>
    </source>
</reference>
<dbReference type="AlphaFoldDB" id="E5YBC9"/>
<accession>E5YBC9</accession>
<protein>
    <recommendedName>
        <fullName evidence="2 6">Adenine deaminase</fullName>
        <shortName evidence="6">Adenase</shortName>
        <shortName evidence="6">Adenine aminase</shortName>
        <ecNumber evidence="2 6">3.5.4.2</ecNumber>
    </recommendedName>
</protein>
<evidence type="ECO:0000256" key="6">
    <source>
        <dbReference type="HAMAP-Rule" id="MF_01518"/>
    </source>
</evidence>
<evidence type="ECO:0000256" key="1">
    <source>
        <dbReference type="ARBA" id="ARBA00006773"/>
    </source>
</evidence>
<dbReference type="SUPFAM" id="SSF51338">
    <property type="entry name" value="Composite domain of metallo-dependent hydrolases"/>
    <property type="match status" value="1"/>
</dbReference>
<dbReference type="InterPro" id="IPR006679">
    <property type="entry name" value="Adenine_deam"/>
</dbReference>
<comment type="caution">
    <text evidence="9">The sequence shown here is derived from an EMBL/GenBank/DDBJ whole genome shotgun (WGS) entry which is preliminary data.</text>
</comment>
<keyword evidence="10" id="KW-1185">Reference proteome</keyword>
<sequence>MYDIDDLKNLVDMAAGGRSPADLLITNAKLVDVLTGEIRETDVSVGGGKILGFSHTEAVKVVDARGAYLLPGLIDAHIHIESSMVSPARFAGLVLPHGTTSVVADPHEIANVHGLEGIRYMLENGRHLPLNIFIALPSCVPATPFEDSGAVLSAEELEELIDDPKVTGIGEMMNFPGVVSGDYDVLAKIQLGTSHGKIVDGHAPGLLGRDLDAYLVTGITNTHECATLEEMRENLRRGSYILIREGSAAKNLRTLLPGVTPGNARRCAFCCDDRHIEDIVSDGHMDNHLRLAVGMGMDPVQAITMCTLNAAECFGLRNKGAIAPGRDADFILVDDLKAFRVRKVFTAGRLIAEDGRVLIPLDDAAAGAPSHSIHLKPLAEDALSLPVRTGKARVIGIEPASLVTKSLVREVKTDDAGCFQSALNPGLTKIAVIERHKRTGKRGIGILEGYGLTGGAIATTISHDSHNIVVAGDNDPDMLLAVRELADMGGGIVSVHGGAIRRLPLPIAGLMTSADPQEVNAVLHDMLVAARAELGIPEDVEPFMTLSFMALPVIPELKLTARGLFNVNTFSFVGVEAD</sequence>
<feature type="domain" description="Amidohydrolase-related" evidence="7">
    <location>
        <begin position="68"/>
        <end position="350"/>
    </location>
</feature>
<dbReference type="Pfam" id="PF01979">
    <property type="entry name" value="Amidohydro_1"/>
    <property type="match status" value="1"/>
</dbReference>
<evidence type="ECO:0000313" key="10">
    <source>
        <dbReference type="Proteomes" id="UP000006034"/>
    </source>
</evidence>
<dbReference type="GeneID" id="78085126"/>
<dbReference type="InterPro" id="IPR006680">
    <property type="entry name" value="Amidohydro-rel"/>
</dbReference>
<evidence type="ECO:0000259" key="8">
    <source>
        <dbReference type="Pfam" id="PF13382"/>
    </source>
</evidence>
<dbReference type="InterPro" id="IPR011059">
    <property type="entry name" value="Metal-dep_hydrolase_composite"/>
</dbReference>
<dbReference type="EMBL" id="ADCP02000001">
    <property type="protein sequence ID" value="EFV42691.1"/>
    <property type="molecule type" value="Genomic_DNA"/>
</dbReference>
<dbReference type="HOGENOM" id="CLU_027935_0_0_7"/>
<dbReference type="eggNOG" id="COG1001">
    <property type="taxonomic scope" value="Bacteria"/>
</dbReference>
<keyword evidence="4 6" id="KW-0464">Manganese</keyword>
<dbReference type="HAMAP" id="MF_01518">
    <property type="entry name" value="Adenine_deamin"/>
    <property type="match status" value="1"/>
</dbReference>
<evidence type="ECO:0000256" key="3">
    <source>
        <dbReference type="ARBA" id="ARBA00022801"/>
    </source>
</evidence>
<dbReference type="NCBIfam" id="TIGR01178">
    <property type="entry name" value="ade"/>
    <property type="match status" value="1"/>
</dbReference>
<dbReference type="PANTHER" id="PTHR11113">
    <property type="entry name" value="N-ACETYLGLUCOSAMINE-6-PHOSPHATE DEACETYLASE"/>
    <property type="match status" value="1"/>
</dbReference>
<dbReference type="RefSeq" id="WP_005030423.1">
    <property type="nucleotide sequence ID" value="NZ_KE150238.1"/>
</dbReference>
<dbReference type="EC" id="3.5.4.2" evidence="2 6"/>
<dbReference type="PANTHER" id="PTHR11113:SF2">
    <property type="entry name" value="ADENINE DEAMINASE"/>
    <property type="match status" value="1"/>
</dbReference>
<dbReference type="Pfam" id="PF13382">
    <property type="entry name" value="Adenine_deam_C"/>
    <property type="match status" value="1"/>
</dbReference>
<dbReference type="Gene3D" id="2.30.40.10">
    <property type="entry name" value="Urease, subunit C, domain 1"/>
    <property type="match status" value="1"/>
</dbReference>
<comment type="catalytic activity">
    <reaction evidence="5 6">
        <text>adenine + H2O + H(+) = hypoxanthine + NH4(+)</text>
        <dbReference type="Rhea" id="RHEA:23688"/>
        <dbReference type="ChEBI" id="CHEBI:15377"/>
        <dbReference type="ChEBI" id="CHEBI:15378"/>
        <dbReference type="ChEBI" id="CHEBI:16708"/>
        <dbReference type="ChEBI" id="CHEBI:17368"/>
        <dbReference type="ChEBI" id="CHEBI:28938"/>
        <dbReference type="EC" id="3.5.4.2"/>
    </reaction>
</comment>
<reference evidence="9 10" key="2">
    <citation type="submission" date="2013-04" db="EMBL/GenBank/DDBJ databases">
        <title>The Genome Sequence of Bilophila wadsworthia 3_1_6.</title>
        <authorList>
            <consortium name="The Broad Institute Genomics Platform"/>
            <person name="Earl A."/>
            <person name="Ward D."/>
            <person name="Feldgarden M."/>
            <person name="Gevers D."/>
            <person name="Sibley C."/>
            <person name="Strauss J."/>
            <person name="Allen-Vercoe E."/>
            <person name="Walker B."/>
            <person name="Young S."/>
            <person name="Zeng Q."/>
            <person name="Gargeya S."/>
            <person name="Fitzgerald M."/>
            <person name="Haas B."/>
            <person name="Abouelleil A."/>
            <person name="Allen A.W."/>
            <person name="Alvarado L."/>
            <person name="Arachchi H.M."/>
            <person name="Berlin A.M."/>
            <person name="Chapman S.B."/>
            <person name="Gainer-Dewar J."/>
            <person name="Goldberg J."/>
            <person name="Griggs A."/>
            <person name="Gujja S."/>
            <person name="Hansen M."/>
            <person name="Howarth C."/>
            <person name="Imamovic A."/>
            <person name="Ireland A."/>
            <person name="Larimer J."/>
            <person name="McCowan C."/>
            <person name="Murphy C."/>
            <person name="Pearson M."/>
            <person name="Poon T.W."/>
            <person name="Priest M."/>
            <person name="Roberts A."/>
            <person name="Saif S."/>
            <person name="Shea T."/>
            <person name="Sisk P."/>
            <person name="Sykes S."/>
            <person name="Wortman J."/>
            <person name="Nusbaum C."/>
            <person name="Birren B."/>
        </authorList>
    </citation>
    <scope>NUCLEOTIDE SEQUENCE [LARGE SCALE GENOMIC DNA]</scope>
    <source>
        <strain evidence="9 10">3_1_6</strain>
    </source>
</reference>
<evidence type="ECO:0000256" key="4">
    <source>
        <dbReference type="ARBA" id="ARBA00023211"/>
    </source>
</evidence>
<name>E5YBC9_BILW3</name>
<evidence type="ECO:0000259" key="7">
    <source>
        <dbReference type="Pfam" id="PF01979"/>
    </source>
</evidence>
<proteinExistence type="inferred from homology"/>
<dbReference type="Proteomes" id="UP000006034">
    <property type="component" value="Unassembled WGS sequence"/>
</dbReference>
<dbReference type="GO" id="GO:0006146">
    <property type="term" value="P:adenine catabolic process"/>
    <property type="evidence" value="ECO:0007669"/>
    <property type="project" value="InterPro"/>
</dbReference>
<dbReference type="InterPro" id="IPR032466">
    <property type="entry name" value="Metal_Hydrolase"/>
</dbReference>
<comment type="similarity">
    <text evidence="1 6">Belongs to the metallo-dependent hydrolases superfamily. Adenine deaminase family.</text>
</comment>